<evidence type="ECO:0000313" key="8">
    <source>
        <dbReference type="Proteomes" id="UP000045039"/>
    </source>
</evidence>
<evidence type="ECO:0000313" key="12">
    <source>
        <dbReference type="Proteomes" id="UP000433532"/>
    </source>
</evidence>
<protein>
    <submittedName>
        <fullName evidence="5">Methionine biosynthesis protein MetW</fullName>
    </submittedName>
</protein>
<dbReference type="InterPro" id="IPR029063">
    <property type="entry name" value="SAM-dependent_MTases_sf"/>
</dbReference>
<dbReference type="CDD" id="cd02440">
    <property type="entry name" value="AdoMet_MTases"/>
    <property type="match status" value="1"/>
</dbReference>
<dbReference type="EMBL" id="QORE01000171">
    <property type="protein sequence ID" value="RCI75444.1"/>
    <property type="molecule type" value="Genomic_DNA"/>
</dbReference>
<dbReference type="Proteomes" id="UP000194857">
    <property type="component" value="Unassembled WGS sequence"/>
</dbReference>
<dbReference type="Gene3D" id="3.40.50.150">
    <property type="entry name" value="Vaccinia Virus protein VP39"/>
    <property type="match status" value="1"/>
</dbReference>
<accession>A0A071KVD9</accession>
<dbReference type="PANTHER" id="PTHR42912:SF58">
    <property type="entry name" value="BLR1400 PROTEIN"/>
    <property type="match status" value="1"/>
</dbReference>
<evidence type="ECO:0000313" key="10">
    <source>
        <dbReference type="Proteomes" id="UP000253594"/>
    </source>
</evidence>
<dbReference type="EMBL" id="NFFZ01000034">
    <property type="protein sequence ID" value="OTI55044.1"/>
    <property type="molecule type" value="Genomic_DNA"/>
</dbReference>
<evidence type="ECO:0000313" key="7">
    <source>
        <dbReference type="EMBL" id="WOS78560.1"/>
    </source>
</evidence>
<evidence type="ECO:0000313" key="6">
    <source>
        <dbReference type="EMBL" id="RPM19447.1"/>
    </source>
</evidence>
<dbReference type="EMBL" id="CP136986">
    <property type="protein sequence ID" value="WOS78560.1"/>
    <property type="molecule type" value="Genomic_DNA"/>
</dbReference>
<dbReference type="Proteomes" id="UP000284767">
    <property type="component" value="Unassembled WGS sequence"/>
</dbReference>
<dbReference type="PANTHER" id="PTHR42912">
    <property type="entry name" value="METHYLTRANSFERASE"/>
    <property type="match status" value="1"/>
</dbReference>
<dbReference type="Pfam" id="PF07021">
    <property type="entry name" value="MetW"/>
    <property type="match status" value="1"/>
</dbReference>
<evidence type="ECO:0000313" key="5">
    <source>
        <dbReference type="EMBL" id="RCI75444.1"/>
    </source>
</evidence>
<dbReference type="SMR" id="A0A071KVD9"/>
<reference evidence="3" key="8">
    <citation type="submission" date="2020-01" db="EMBL/GenBank/DDBJ databases">
        <title>Bacteria Cultured from War Wounds Associated with the Conflict in Eastern Ukraine.</title>
        <authorList>
            <person name="Snesrud E."/>
            <person name="Galac M.R."/>
            <person name="Mc Gann P."/>
            <person name="Valentine K."/>
            <person name="Viacheslav K."/>
        </authorList>
    </citation>
    <scope>NUCLEOTIDE SEQUENCE</scope>
    <source>
        <strain evidence="3">VNMU148</strain>
    </source>
</reference>
<dbReference type="AlphaFoldDB" id="A0A071KVD9"/>
<reference evidence="1" key="2">
    <citation type="submission" date="2015-06" db="EMBL/GenBank/DDBJ databases">
        <authorList>
            <person name="Radhakrishnan R."/>
            <person name="Underwood A."/>
            <person name="Al-Shahib A."/>
        </authorList>
    </citation>
    <scope>NUCLEOTIDE SEQUENCE</scope>
    <source>
        <strain evidence="1">P19_London_7_VIM_2_05_10</strain>
    </source>
</reference>
<evidence type="ECO:0000313" key="1">
    <source>
        <dbReference type="EMBL" id="CRO61383.1"/>
    </source>
</evidence>
<dbReference type="InterPro" id="IPR010743">
    <property type="entry name" value="Methionine_synth_MetW"/>
</dbReference>
<reference evidence="7" key="10">
    <citation type="submission" date="2023-10" db="EMBL/GenBank/DDBJ databases">
        <title>Pathogen: clinical or host-associated sample.</title>
        <authorList>
            <person name="Hergert J."/>
            <person name="Casey R."/>
            <person name="Wagner J."/>
            <person name="Young E.L."/>
            <person name="Oakeson K.F."/>
        </authorList>
    </citation>
    <scope>NUCLEOTIDE SEQUENCE</scope>
    <source>
        <strain evidence="7">2021CK-01020</strain>
    </source>
</reference>
<organism evidence="5 10">
    <name type="scientific">Pseudomonas aeruginosa</name>
    <dbReference type="NCBI Taxonomy" id="287"/>
    <lineage>
        <taxon>Bacteria</taxon>
        <taxon>Pseudomonadati</taxon>
        <taxon>Pseudomonadota</taxon>
        <taxon>Gammaproteobacteria</taxon>
        <taxon>Pseudomonadales</taxon>
        <taxon>Pseudomonadaceae</taxon>
        <taxon>Pseudomonas</taxon>
    </lineage>
</organism>
<dbReference type="Proteomes" id="UP000045039">
    <property type="component" value="Unassembled WGS sequence"/>
</dbReference>
<dbReference type="OMA" id="LPYEWYN"/>
<evidence type="ECO:0000313" key="11">
    <source>
        <dbReference type="Proteomes" id="UP000284767"/>
    </source>
</evidence>
<dbReference type="Proteomes" id="UP000253594">
    <property type="component" value="Unassembled WGS sequence"/>
</dbReference>
<dbReference type="InterPro" id="IPR050508">
    <property type="entry name" value="Methyltransf_Superfamily"/>
</dbReference>
<dbReference type="EMBL" id="WOAD01000004">
    <property type="protein sequence ID" value="MUI34941.1"/>
    <property type="molecule type" value="Genomic_DNA"/>
</dbReference>
<evidence type="ECO:0000313" key="9">
    <source>
        <dbReference type="Proteomes" id="UP000194857"/>
    </source>
</evidence>
<evidence type="ECO:0000313" key="4">
    <source>
        <dbReference type="EMBL" id="OTI55044.1"/>
    </source>
</evidence>
<dbReference type="GO" id="GO:0008168">
    <property type="term" value="F:methyltransferase activity"/>
    <property type="evidence" value="ECO:0007669"/>
    <property type="project" value="TreeGrafter"/>
</dbReference>
<dbReference type="NCBIfam" id="TIGR02081">
    <property type="entry name" value="metW"/>
    <property type="match status" value="1"/>
</dbReference>
<dbReference type="EMBL" id="WXZT01000012">
    <property type="protein sequence ID" value="MZZ14268.1"/>
    <property type="molecule type" value="Genomic_DNA"/>
</dbReference>
<accession>A0A1S1BXA9</accession>
<reference evidence="6 11" key="4">
    <citation type="submission" date="2017-08" db="EMBL/GenBank/DDBJ databases">
        <authorList>
            <person name="Feschi L."/>
            <person name="Jeukens J."/>
            <person name="Emond-Rheault J.-G."/>
            <person name="Kukavica-Ibrulj I."/>
            <person name="Boyle B."/>
            <person name="Levesque R.C."/>
        </authorList>
    </citation>
    <scope>NUCLEOTIDE SEQUENCE [LARGE SCALE GENOMIC DNA]</scope>
    <source>
        <strain evidence="6 11">PA-W36</strain>
    </source>
</reference>
<reference evidence="7" key="9">
    <citation type="submission" date="2023-06" db="EMBL/GenBank/DDBJ databases">
        <authorList>
            <consortium name="Clinical and Environmental Microbiology Branch: Whole genome sequencing antimicrobial resistance pathogens in the healthcare setting"/>
        </authorList>
    </citation>
    <scope>NUCLEOTIDE SEQUENCE</scope>
    <source>
        <strain evidence="7">2021CK-01020</strain>
    </source>
</reference>
<dbReference type="Proteomes" id="UP001297540">
    <property type="component" value="Chromosome"/>
</dbReference>
<evidence type="ECO:0000313" key="2">
    <source>
        <dbReference type="EMBL" id="MUI34941.1"/>
    </source>
</evidence>
<dbReference type="EMBL" id="NSNE01000004">
    <property type="protein sequence ID" value="RPM19447.1"/>
    <property type="molecule type" value="Genomic_DNA"/>
</dbReference>
<reference evidence="2 12" key="7">
    <citation type="submission" date="2019-11" db="EMBL/GenBank/DDBJ databases">
        <title>Genomes of ocular Pseudomonas aeruginosa isolates.</title>
        <authorList>
            <person name="Khan M."/>
            <person name="Rice S.A."/>
            <person name="Willcox M.D.P."/>
            <person name="Stapleton F."/>
        </authorList>
    </citation>
    <scope>NUCLEOTIDE SEQUENCE [LARGE SCALE GENOMIC DNA]</scope>
    <source>
        <strain evidence="2 12">PA221</strain>
    </source>
</reference>
<dbReference type="KEGG" id="paeb:NCGM1900_0394"/>
<reference evidence="5 10" key="5">
    <citation type="submission" date="2018-07" db="EMBL/GenBank/DDBJ databases">
        <title>Mechanisms of high-level aminoglycoside resistance among Gram-negative pathogens in Brazil.</title>
        <authorList>
            <person name="Ballaben A.S."/>
            <person name="Darini A.L.C."/>
            <person name="Doi Y."/>
        </authorList>
    </citation>
    <scope>NUCLEOTIDE SEQUENCE [LARGE SCALE GENOMIC DNA]</scope>
    <source>
        <strain evidence="5 10">B2-305</strain>
    </source>
</reference>
<reference evidence="4 9" key="3">
    <citation type="submission" date="2017-05" db="EMBL/GenBank/DDBJ databases">
        <authorList>
            <person name="Song R."/>
            <person name="Chenine A.L."/>
            <person name="Ruprecht R.M."/>
        </authorList>
    </citation>
    <scope>NUCLEOTIDE SEQUENCE [LARGE SCALE GENOMIC DNA]</scope>
    <source>
        <strain evidence="4 9">S567_C10_BS</strain>
    </source>
</reference>
<gene>
    <name evidence="5" type="primary">metW</name>
    <name evidence="4" type="ORF">CAZ10_35470</name>
    <name evidence="5" type="ORF">DT376_07600</name>
    <name evidence="2" type="ORF">GNQ48_07975</name>
    <name evidence="3" type="ORF">GUL26_18625</name>
    <name evidence="6" type="ORF">IPC1295_09825</name>
    <name evidence="7" type="ORF">L4V69_05320</name>
    <name evidence="1" type="ORF">PAERUG_P19_London_7_VIM_2_05_10_02124</name>
</gene>
<proteinExistence type="predicted"/>
<sequence>MRADLEIIQEWIPAGSRVLDLGCGDGELLAWLRDHKQVSGYGLEIDPDNIARCIENGVNVIEQDLDKGLGNFASDSFDVVVMTQALQAVHYPDKILEEMLRVGKTCIITFPNFGHWRCRWYLARNGRMPVSEFLPYTWYNTPNIHFCTFQDFERLCRQLRMRVLDRLAVDRDHRHGWASRLWPNLLGEIGIYRVTGPGVQTRNLAV</sequence>
<reference evidence="6 11" key="6">
    <citation type="submission" date="2019-01" db="EMBL/GenBank/DDBJ databases">
        <title>The Pseudomonas aeruginosa pan-genome provides new insights on its population structure, horizontal gene transfer and pathogenicity.</title>
        <authorList>
            <person name="Freschi L."/>
            <person name="Vincent A.T."/>
            <person name="Jeukens J."/>
            <person name="Emond-Rheault J.-G."/>
            <person name="Kukavica-Ibrulj I."/>
            <person name="Dupont M.-J."/>
            <person name="Charette S.J."/>
            <person name="Boyle B."/>
            <person name="Levesque R.C."/>
        </authorList>
    </citation>
    <scope>NUCLEOTIDE SEQUENCE [LARGE SCALE GENOMIC DNA]</scope>
    <source>
        <strain evidence="6 11">PA-W36</strain>
    </source>
</reference>
<name>A0A071KVD9_PSEAI</name>
<evidence type="ECO:0000313" key="3">
    <source>
        <dbReference type="EMBL" id="MZZ14268.1"/>
    </source>
</evidence>
<dbReference type="EMBL" id="CVVU01000111">
    <property type="protein sequence ID" value="CRO61383.1"/>
    <property type="molecule type" value="Genomic_DNA"/>
</dbReference>
<reference evidence="8" key="1">
    <citation type="submission" date="2015-06" db="EMBL/GenBank/DDBJ databases">
        <authorList>
            <person name="Radhakrishnan Rajesh"/>
            <person name="Underwood Anthony"/>
            <person name="Al-Shahib Ali"/>
        </authorList>
    </citation>
    <scope>NUCLEOTIDE SEQUENCE [LARGE SCALE GENOMIC DNA]</scope>
    <source>
        <strain evidence="8">P19_London_7_VIM_2_05_10</strain>
    </source>
</reference>
<dbReference type="eggNOG" id="COG2226">
    <property type="taxonomic scope" value="Bacteria"/>
</dbReference>
<dbReference type="Proteomes" id="UP000433532">
    <property type="component" value="Unassembled WGS sequence"/>
</dbReference>
<dbReference type="RefSeq" id="WP_003084530.1">
    <property type="nucleotide sequence ID" value="NZ_AP014622.1"/>
</dbReference>
<dbReference type="SUPFAM" id="SSF53335">
    <property type="entry name" value="S-adenosyl-L-methionine-dependent methyltransferases"/>
    <property type="match status" value="1"/>
</dbReference>
<dbReference type="Proteomes" id="UP000644192">
    <property type="component" value="Unassembled WGS sequence"/>
</dbReference>